<keyword evidence="2" id="KW-1185">Reference proteome</keyword>
<evidence type="ECO:0000313" key="1">
    <source>
        <dbReference type="EMBL" id="MFD2591555.1"/>
    </source>
</evidence>
<organism evidence="1 2">
    <name type="scientific">Aquimarina hainanensis</name>
    <dbReference type="NCBI Taxonomy" id="1578017"/>
    <lineage>
        <taxon>Bacteria</taxon>
        <taxon>Pseudomonadati</taxon>
        <taxon>Bacteroidota</taxon>
        <taxon>Flavobacteriia</taxon>
        <taxon>Flavobacteriales</taxon>
        <taxon>Flavobacteriaceae</taxon>
        <taxon>Aquimarina</taxon>
    </lineage>
</organism>
<reference evidence="2" key="1">
    <citation type="journal article" date="2019" name="Int. J. Syst. Evol. Microbiol.">
        <title>The Global Catalogue of Microorganisms (GCM) 10K type strain sequencing project: providing services to taxonomists for standard genome sequencing and annotation.</title>
        <authorList>
            <consortium name="The Broad Institute Genomics Platform"/>
            <consortium name="The Broad Institute Genome Sequencing Center for Infectious Disease"/>
            <person name="Wu L."/>
            <person name="Ma J."/>
        </authorList>
    </citation>
    <scope>NUCLEOTIDE SEQUENCE [LARGE SCALE GENOMIC DNA]</scope>
    <source>
        <strain evidence="2">KCTC 42423</strain>
    </source>
</reference>
<evidence type="ECO:0008006" key="3">
    <source>
        <dbReference type="Google" id="ProtNLM"/>
    </source>
</evidence>
<comment type="caution">
    <text evidence="1">The sequence shown here is derived from an EMBL/GenBank/DDBJ whole genome shotgun (WGS) entry which is preliminary data.</text>
</comment>
<proteinExistence type="predicted"/>
<dbReference type="EMBL" id="JBHULX010000021">
    <property type="protein sequence ID" value="MFD2591555.1"/>
    <property type="molecule type" value="Genomic_DNA"/>
</dbReference>
<protein>
    <recommendedName>
        <fullName evidence="3">Transposase</fullName>
    </recommendedName>
</protein>
<name>A0ABW5NAX1_9FLAO</name>
<gene>
    <name evidence="1" type="ORF">ACFSTE_12020</name>
</gene>
<dbReference type="Proteomes" id="UP001597459">
    <property type="component" value="Unassembled WGS sequence"/>
</dbReference>
<sequence length="116" mass="13254">MHTLTALYSNDYGSGYKIQIVEEEPCENIQLWLDDIGFIMTKEEVRGFLSVIRSAQVFCKCPKCKEEGHKAIKFSTIRAEVNLKADRGVLKGLEDLVLGILFHLDYDEMLVDNNIQ</sequence>
<accession>A0ABW5NAX1</accession>
<evidence type="ECO:0000313" key="2">
    <source>
        <dbReference type="Proteomes" id="UP001597459"/>
    </source>
</evidence>
<dbReference type="RefSeq" id="WP_176028745.1">
    <property type="nucleotide sequence ID" value="NZ_JBHSJV010000001.1"/>
</dbReference>